<dbReference type="InterPro" id="IPR003137">
    <property type="entry name" value="PA_domain"/>
</dbReference>
<dbReference type="PANTHER" id="PTHR10404:SF46">
    <property type="entry name" value="VACUOLAR PROTEIN SORTING-ASSOCIATED PROTEIN 70"/>
    <property type="match status" value="1"/>
</dbReference>
<dbReference type="InterPro" id="IPR007484">
    <property type="entry name" value="Peptidase_M28"/>
</dbReference>
<dbReference type="InterPro" id="IPR007365">
    <property type="entry name" value="TFR-like_dimer_dom"/>
</dbReference>
<organism evidence="7 8">
    <name type="scientific">Kwoniella dendrophila CBS 6074</name>
    <dbReference type="NCBI Taxonomy" id="1295534"/>
    <lineage>
        <taxon>Eukaryota</taxon>
        <taxon>Fungi</taxon>
        <taxon>Dikarya</taxon>
        <taxon>Basidiomycota</taxon>
        <taxon>Agaricomycotina</taxon>
        <taxon>Tremellomycetes</taxon>
        <taxon>Tremellales</taxon>
        <taxon>Cryptococcaceae</taxon>
        <taxon>Kwoniella</taxon>
    </lineage>
</organism>
<dbReference type="CDD" id="cd02121">
    <property type="entry name" value="PA_GCPII_like"/>
    <property type="match status" value="1"/>
</dbReference>
<protein>
    <recommendedName>
        <fullName evidence="9">Glutamate carboxypeptidase II</fullName>
    </recommendedName>
</protein>
<evidence type="ECO:0000256" key="1">
    <source>
        <dbReference type="ARBA" id="ARBA00005634"/>
    </source>
</evidence>
<evidence type="ECO:0000313" key="7">
    <source>
        <dbReference type="EMBL" id="WWC89294.1"/>
    </source>
</evidence>
<dbReference type="InterPro" id="IPR046450">
    <property type="entry name" value="PA_dom_sf"/>
</dbReference>
<evidence type="ECO:0000259" key="5">
    <source>
        <dbReference type="Pfam" id="PF04253"/>
    </source>
</evidence>
<accession>A0AAX4JVG6</accession>
<feature type="domain" description="PA" evidence="4">
    <location>
        <begin position="265"/>
        <end position="340"/>
    </location>
</feature>
<dbReference type="Gene3D" id="1.20.930.40">
    <property type="entry name" value="Transferrin receptor-like, dimerisation domain"/>
    <property type="match status" value="1"/>
</dbReference>
<keyword evidence="8" id="KW-1185">Reference proteome</keyword>
<dbReference type="Pfam" id="PF04253">
    <property type="entry name" value="TFR_dimer"/>
    <property type="match status" value="1"/>
</dbReference>
<evidence type="ECO:0000313" key="8">
    <source>
        <dbReference type="Proteomes" id="UP001355207"/>
    </source>
</evidence>
<dbReference type="FunFam" id="3.40.630.10:FF:000101">
    <property type="entry name" value="N-acetylated alpha-linked acidic dipeptidase like 1"/>
    <property type="match status" value="1"/>
</dbReference>
<dbReference type="PANTHER" id="PTHR10404">
    <property type="entry name" value="N-ACETYLATED-ALPHA-LINKED ACIDIC DIPEPTIDASE"/>
    <property type="match status" value="1"/>
</dbReference>
<keyword evidence="3" id="KW-0812">Transmembrane</keyword>
<dbReference type="FunFam" id="3.50.30.30:FF:000008">
    <property type="entry name" value="Glutamate carboxypeptidase 2"/>
    <property type="match status" value="1"/>
</dbReference>
<evidence type="ECO:0000259" key="6">
    <source>
        <dbReference type="Pfam" id="PF04389"/>
    </source>
</evidence>
<dbReference type="Pfam" id="PF02225">
    <property type="entry name" value="PA"/>
    <property type="match status" value="1"/>
</dbReference>
<evidence type="ECO:0000259" key="4">
    <source>
        <dbReference type="Pfam" id="PF02225"/>
    </source>
</evidence>
<comment type="similarity">
    <text evidence="1">Belongs to the peptidase M28 family. M28B subfamily.</text>
</comment>
<dbReference type="RefSeq" id="XP_066076057.1">
    <property type="nucleotide sequence ID" value="XM_066219960.1"/>
</dbReference>
<dbReference type="EMBL" id="CP144102">
    <property type="protein sequence ID" value="WWC89294.1"/>
    <property type="molecule type" value="Genomic_DNA"/>
</dbReference>
<keyword evidence="3" id="KW-0472">Membrane</keyword>
<feature type="region of interest" description="Disordered" evidence="2">
    <location>
        <begin position="96"/>
        <end position="119"/>
    </location>
</feature>
<name>A0AAX4JVG6_9TREE</name>
<dbReference type="SUPFAM" id="SSF47672">
    <property type="entry name" value="Transferrin receptor-like dimerisation domain"/>
    <property type="match status" value="1"/>
</dbReference>
<dbReference type="InterPro" id="IPR036757">
    <property type="entry name" value="TFR-like_dimer_dom_sf"/>
</dbReference>
<dbReference type="SUPFAM" id="SSF52025">
    <property type="entry name" value="PA domain"/>
    <property type="match status" value="1"/>
</dbReference>
<proteinExistence type="inferred from homology"/>
<dbReference type="SUPFAM" id="SSF53187">
    <property type="entry name" value="Zn-dependent exopeptidases"/>
    <property type="match status" value="1"/>
</dbReference>
<dbReference type="InterPro" id="IPR039373">
    <property type="entry name" value="Peptidase_M28B"/>
</dbReference>
<dbReference type="Proteomes" id="UP001355207">
    <property type="component" value="Chromosome 5"/>
</dbReference>
<evidence type="ECO:0000256" key="3">
    <source>
        <dbReference type="SAM" id="Phobius"/>
    </source>
</evidence>
<dbReference type="AlphaFoldDB" id="A0AAX4JVG6"/>
<feature type="transmembrane region" description="Helical" evidence="3">
    <location>
        <begin position="38"/>
        <end position="55"/>
    </location>
</feature>
<dbReference type="Pfam" id="PF04389">
    <property type="entry name" value="Peptidase_M28"/>
    <property type="match status" value="1"/>
</dbReference>
<feature type="domain" description="Peptidase M28" evidence="6">
    <location>
        <begin position="452"/>
        <end position="662"/>
    </location>
</feature>
<feature type="domain" description="Transferrin receptor-like dimerisation" evidence="5">
    <location>
        <begin position="826"/>
        <end position="912"/>
    </location>
</feature>
<dbReference type="Gene3D" id="3.40.630.10">
    <property type="entry name" value="Zn peptidases"/>
    <property type="match status" value="1"/>
</dbReference>
<keyword evidence="3" id="KW-1133">Transmembrane helix</keyword>
<dbReference type="Gene3D" id="3.50.30.30">
    <property type="match status" value="1"/>
</dbReference>
<gene>
    <name evidence="7" type="ORF">L201_004215</name>
</gene>
<dbReference type="CDD" id="cd08022">
    <property type="entry name" value="M28_PSMA_like"/>
    <property type="match status" value="1"/>
</dbReference>
<sequence length="914" mass="101278">MTAEKEPLILNAGVERQDGLPSPNTTIKQKPNATRKQAVLRILLGIVFFYGLYNFDLSISGKHQRDVPTTIEDELNLNSYWKGISTKGMKFSLPHPNKHHGHDRHHKHHDHDHHHHLHGHIPPREAEKIFLSIPNNESVAAASHRYTAFPHRAGSGFDLYSALNLKNEWEKELGLRVSGVNEFIYDAGSSESQNRIRKGADKLGVWIDTYYPILNTPVHASVTLLTDPPIKAKLKEDIVKGDPDSQLRDEVPVFHGLSASGNVKAKYVYAGYGRKKDFELLQEKGIDFNGKIVLVKYGGSFRGLKVKAAQEAGAVGVIVFTDPRDDGEITEENGYEAYPGGPARQPSSVQRGSVQFLSKYPGDPSTPGEPAYKNATRVESGSQPSIPSLPMSYEDVIPILKALEGKGIHASDLGSDFTGGLEYYGVNYYIGPSDVDLHLVNEMNDRVLPIWNTMAVIPGHITDEVIILGNHRDAWVLGAADPSSGTASQYEVVRGLGALLKKGWKPLRTIVLTSWDAEEYGLVGSVEWAEDFGDWLVDNAVAYLNIDGSASGSNLHASASPSIALAFKAAAEDINSSSDPERSVYDTRNDGGDWNAFHAAMLDESEQFDDLNSDKGSGIGSLGSGSDFTPFLQRYGIAASDLGYKGGPKDAVYHYHSVYDSHTWQAKYGDIGFHRHTDAAKVIGLLTLRLADTVILPLNTTQYARDLGYYLEKVEAIVKSVSIDDFINFDTLSSSIESVQKASSKLDVRREKLIEKLRQSLPKPKFEDSDQYFFSILIGKGCHSNTKGKNDQIQLWEQEQSSEQVDHFPFPNIPKPKLPDFEKLKEIKKILKEIRIVNKKLQHFEQGFISEKGLKNREWYKHKVTAPGLWLGYGATTFPSITEAITIDKSFTLAQKEVEEVAELLNTVAQRLSA</sequence>
<dbReference type="GO" id="GO:0004180">
    <property type="term" value="F:carboxypeptidase activity"/>
    <property type="evidence" value="ECO:0007669"/>
    <property type="project" value="TreeGrafter"/>
</dbReference>
<dbReference type="GeneID" id="91094885"/>
<reference evidence="7 8" key="1">
    <citation type="submission" date="2024-01" db="EMBL/GenBank/DDBJ databases">
        <title>Comparative genomics of Cryptococcus and Kwoniella reveals pathogenesis evolution and contrasting modes of karyotype evolution via chromosome fusion or intercentromeric recombination.</title>
        <authorList>
            <person name="Coelho M.A."/>
            <person name="David-Palma M."/>
            <person name="Shea T."/>
            <person name="Bowers K."/>
            <person name="McGinley-Smith S."/>
            <person name="Mohammad A.W."/>
            <person name="Gnirke A."/>
            <person name="Yurkov A.M."/>
            <person name="Nowrousian M."/>
            <person name="Sun S."/>
            <person name="Cuomo C.A."/>
            <person name="Heitman J."/>
        </authorList>
    </citation>
    <scope>NUCLEOTIDE SEQUENCE [LARGE SCALE GENOMIC DNA]</scope>
    <source>
        <strain evidence="7 8">CBS 6074</strain>
    </source>
</reference>
<evidence type="ECO:0008006" key="9">
    <source>
        <dbReference type="Google" id="ProtNLM"/>
    </source>
</evidence>
<evidence type="ECO:0000256" key="2">
    <source>
        <dbReference type="SAM" id="MobiDB-lite"/>
    </source>
</evidence>